<feature type="transmembrane region" description="Helical" evidence="4">
    <location>
        <begin position="31"/>
        <end position="52"/>
    </location>
</feature>
<reference evidence="5 6" key="1">
    <citation type="submission" date="2016-06" db="EMBL/GenBank/DDBJ databases">
        <title>Comparative genomics of the ectomycorrhizal sister species Rhizopogon vinicolor and Rhizopogon vesiculosus (Basidiomycota: Boletales) reveals a divergence of the mating type B locus.</title>
        <authorList>
            <consortium name="DOE Joint Genome Institute"/>
            <person name="Mujic A.B."/>
            <person name="Kuo A."/>
            <person name="Tritt A."/>
            <person name="Lipzen A."/>
            <person name="Chen C."/>
            <person name="Johnson J."/>
            <person name="Sharma A."/>
            <person name="Barry K."/>
            <person name="Grigoriev I.V."/>
            <person name="Spatafora J.W."/>
        </authorList>
    </citation>
    <scope>NUCLEOTIDE SEQUENCE [LARGE SCALE GENOMIC DNA]</scope>
    <source>
        <strain evidence="5 6">AM-OR11-026</strain>
    </source>
</reference>
<dbReference type="GO" id="GO:0005886">
    <property type="term" value="C:plasma membrane"/>
    <property type="evidence" value="ECO:0007669"/>
    <property type="project" value="TreeGrafter"/>
</dbReference>
<evidence type="ECO:0000256" key="3">
    <source>
        <dbReference type="SAM" id="MobiDB-lite"/>
    </source>
</evidence>
<evidence type="ECO:0000256" key="4">
    <source>
        <dbReference type="SAM" id="Phobius"/>
    </source>
</evidence>
<protein>
    <submittedName>
        <fullName evidence="5">Uric acid-xanthine permease</fullName>
    </submittedName>
</protein>
<keyword evidence="4" id="KW-0812">Transmembrane</keyword>
<feature type="transmembrane region" description="Helical" evidence="4">
    <location>
        <begin position="6"/>
        <end position="24"/>
    </location>
</feature>
<gene>
    <name evidence="5" type="ORF">K503DRAFT_840250</name>
</gene>
<dbReference type="PANTHER" id="PTHR42810">
    <property type="entry name" value="PURINE PERMEASE C1399.01C-RELATED"/>
    <property type="match status" value="1"/>
</dbReference>
<dbReference type="EMBL" id="KV448840">
    <property type="protein sequence ID" value="OAX33091.1"/>
    <property type="molecule type" value="Genomic_DNA"/>
</dbReference>
<dbReference type="Proteomes" id="UP000092154">
    <property type="component" value="Unassembled WGS sequence"/>
</dbReference>
<dbReference type="OrthoDB" id="1641903at2759"/>
<dbReference type="STRING" id="1314800.A0A1B7MKI1"/>
<comment type="similarity">
    <text evidence="1">Belongs to the nucleobase:cation symporter-2 (NCS2) (TC 2.A.40) family.</text>
</comment>
<keyword evidence="4" id="KW-1133">Transmembrane helix</keyword>
<feature type="non-terminal residue" evidence="5">
    <location>
        <position position="1"/>
    </location>
</feature>
<evidence type="ECO:0000256" key="2">
    <source>
        <dbReference type="ARBA" id="ARBA00022448"/>
    </source>
</evidence>
<dbReference type="GO" id="GO:0042907">
    <property type="term" value="F:xanthine transmembrane transporter activity"/>
    <property type="evidence" value="ECO:0007669"/>
    <property type="project" value="TreeGrafter"/>
</dbReference>
<keyword evidence="4" id="KW-0472">Membrane</keyword>
<organism evidence="5 6">
    <name type="scientific">Rhizopogon vinicolor AM-OR11-026</name>
    <dbReference type="NCBI Taxonomy" id="1314800"/>
    <lineage>
        <taxon>Eukaryota</taxon>
        <taxon>Fungi</taxon>
        <taxon>Dikarya</taxon>
        <taxon>Basidiomycota</taxon>
        <taxon>Agaricomycotina</taxon>
        <taxon>Agaricomycetes</taxon>
        <taxon>Agaricomycetidae</taxon>
        <taxon>Boletales</taxon>
        <taxon>Suillineae</taxon>
        <taxon>Rhizopogonaceae</taxon>
        <taxon>Rhizopogon</taxon>
    </lineage>
</organism>
<accession>A0A1B7MKI1</accession>
<feature type="transmembrane region" description="Helical" evidence="4">
    <location>
        <begin position="72"/>
        <end position="92"/>
    </location>
</feature>
<name>A0A1B7MKI1_9AGAM</name>
<feature type="region of interest" description="Disordered" evidence="3">
    <location>
        <begin position="101"/>
        <end position="123"/>
    </location>
</feature>
<keyword evidence="6" id="KW-1185">Reference proteome</keyword>
<dbReference type="AlphaFoldDB" id="A0A1B7MKI1"/>
<proteinExistence type="inferred from homology"/>
<sequence>GGVTTFLFASVVVSGLRVLSFVQYTRRDRFILAAALSFGVGDLLVPDIFNYLFDGVNNPNNGLQGLFESITIVLSTPFLISGLVALTLNLLLPQDGSQEDEVEESAEVAQDLEIQMPNPERKR</sequence>
<evidence type="ECO:0000313" key="6">
    <source>
        <dbReference type="Proteomes" id="UP000092154"/>
    </source>
</evidence>
<dbReference type="PANTHER" id="PTHR42810:SF2">
    <property type="entry name" value="PURINE PERMEASE C1399.01C-RELATED"/>
    <property type="match status" value="1"/>
</dbReference>
<dbReference type="GO" id="GO:0000324">
    <property type="term" value="C:fungal-type vacuole"/>
    <property type="evidence" value="ECO:0007669"/>
    <property type="project" value="TreeGrafter"/>
</dbReference>
<dbReference type="InParanoid" id="A0A1B7MKI1"/>
<evidence type="ECO:0000313" key="5">
    <source>
        <dbReference type="EMBL" id="OAX33091.1"/>
    </source>
</evidence>
<keyword evidence="2" id="KW-0813">Transport</keyword>
<evidence type="ECO:0000256" key="1">
    <source>
        <dbReference type="ARBA" id="ARBA00008821"/>
    </source>
</evidence>